<reference evidence="1" key="1">
    <citation type="submission" date="2021-11" db="EMBL/GenBank/DDBJ databases">
        <authorList>
            <consortium name="Genoscope - CEA"/>
            <person name="William W."/>
        </authorList>
    </citation>
    <scope>NUCLEOTIDE SEQUENCE</scope>
</reference>
<sequence>MLWPTMILSAHAVTFAPKALKFPSRATPPADVVVAQLDALRRNDVARTYELFSRARRLAIDEAARGDARHYEVSREVVLQKLEIALRDSCPGLIGHDRYEISSSLAIREYDGVHLPQWRCRVRCRTGSRTRAFIFHCTRQSDPPPPTIDFDDRFDESRLIDGFEGCWFVWRIEPDDRGLAVAAPAPARLVPA</sequence>
<proteinExistence type="predicted"/>
<evidence type="ECO:0000313" key="2">
    <source>
        <dbReference type="Proteomes" id="UP000789595"/>
    </source>
</evidence>
<dbReference type="AlphaFoldDB" id="A0A8J2STK0"/>
<keyword evidence="2" id="KW-1185">Reference proteome</keyword>
<gene>
    <name evidence="1" type="ORF">PECAL_6P15690</name>
</gene>
<name>A0A8J2STK0_9STRA</name>
<dbReference type="Proteomes" id="UP000789595">
    <property type="component" value="Unassembled WGS sequence"/>
</dbReference>
<protein>
    <submittedName>
        <fullName evidence="1">Uncharacterized protein</fullName>
    </submittedName>
</protein>
<evidence type="ECO:0000313" key="1">
    <source>
        <dbReference type="EMBL" id="CAH0379933.1"/>
    </source>
</evidence>
<accession>A0A8J2STK0</accession>
<dbReference type="OrthoDB" id="10629047at2759"/>
<organism evidence="1 2">
    <name type="scientific">Pelagomonas calceolata</name>
    <dbReference type="NCBI Taxonomy" id="35677"/>
    <lineage>
        <taxon>Eukaryota</taxon>
        <taxon>Sar</taxon>
        <taxon>Stramenopiles</taxon>
        <taxon>Ochrophyta</taxon>
        <taxon>Pelagophyceae</taxon>
        <taxon>Pelagomonadales</taxon>
        <taxon>Pelagomonadaceae</taxon>
        <taxon>Pelagomonas</taxon>
    </lineage>
</organism>
<dbReference type="EMBL" id="CAKKNE010000006">
    <property type="protein sequence ID" value="CAH0379933.1"/>
    <property type="molecule type" value="Genomic_DNA"/>
</dbReference>
<comment type="caution">
    <text evidence="1">The sequence shown here is derived from an EMBL/GenBank/DDBJ whole genome shotgun (WGS) entry which is preliminary data.</text>
</comment>